<organism evidence="2 3">
    <name type="scientific">Porphyromonas catoniae F0037</name>
    <dbReference type="NCBI Taxonomy" id="1127696"/>
    <lineage>
        <taxon>Bacteria</taxon>
        <taxon>Pseudomonadati</taxon>
        <taxon>Bacteroidota</taxon>
        <taxon>Bacteroidia</taxon>
        <taxon>Bacteroidales</taxon>
        <taxon>Porphyromonadaceae</taxon>
        <taxon>Porphyromonas</taxon>
    </lineage>
</organism>
<protein>
    <recommendedName>
        <fullName evidence="4">DUF2851 domain-containing protein</fullName>
    </recommendedName>
</protein>
<dbReference type="HOGENOM" id="CLU_044582_0_0_10"/>
<dbReference type="Proteomes" id="UP000010408">
    <property type="component" value="Unassembled WGS sequence"/>
</dbReference>
<name>L1NBG5_9PORP</name>
<comment type="caution">
    <text evidence="2">The sequence shown here is derived from an EMBL/GenBank/DDBJ whole genome shotgun (WGS) entry which is preliminary data.</text>
</comment>
<evidence type="ECO:0000313" key="3">
    <source>
        <dbReference type="Proteomes" id="UP000010408"/>
    </source>
</evidence>
<dbReference type="Pfam" id="PF11013">
    <property type="entry name" value="DUF2851"/>
    <property type="match status" value="1"/>
</dbReference>
<gene>
    <name evidence="2" type="ORF">HMPREF9134_01357</name>
</gene>
<evidence type="ECO:0000256" key="1">
    <source>
        <dbReference type="SAM" id="MobiDB-lite"/>
    </source>
</evidence>
<evidence type="ECO:0000313" key="2">
    <source>
        <dbReference type="EMBL" id="EKY00620.1"/>
    </source>
</evidence>
<dbReference type="eggNOG" id="ENOG502Z7XW">
    <property type="taxonomic scope" value="Bacteria"/>
</dbReference>
<dbReference type="InterPro" id="IPR021272">
    <property type="entry name" value="DUF2851"/>
</dbReference>
<dbReference type="RefSeq" id="WP_005467437.1">
    <property type="nucleotide sequence ID" value="NZ_KB291032.1"/>
</dbReference>
<proteinExistence type="predicted"/>
<dbReference type="PATRIC" id="fig|1127696.3.peg.1225"/>
<evidence type="ECO:0008006" key="4">
    <source>
        <dbReference type="Google" id="ProtNLM"/>
    </source>
</evidence>
<accession>L1NBG5</accession>
<reference evidence="2 3" key="1">
    <citation type="submission" date="2012-05" db="EMBL/GenBank/DDBJ databases">
        <authorList>
            <person name="Weinstock G."/>
            <person name="Sodergren E."/>
            <person name="Lobos E.A."/>
            <person name="Fulton L."/>
            <person name="Fulton R."/>
            <person name="Courtney L."/>
            <person name="Fronick C."/>
            <person name="O'Laughlin M."/>
            <person name="Godfrey J."/>
            <person name="Wilson R.M."/>
            <person name="Miner T."/>
            <person name="Farmer C."/>
            <person name="Delehaunty K."/>
            <person name="Cordes M."/>
            <person name="Minx P."/>
            <person name="Tomlinson C."/>
            <person name="Chen J."/>
            <person name="Wollam A."/>
            <person name="Pepin K.H."/>
            <person name="Bhonagiri V."/>
            <person name="Zhang X."/>
            <person name="Suruliraj S."/>
            <person name="Warren W."/>
            <person name="Mitreva M."/>
            <person name="Mardis E.R."/>
            <person name="Wilson R.K."/>
        </authorList>
    </citation>
    <scope>NUCLEOTIDE SEQUENCE [LARGE SCALE GENOMIC DNA]</scope>
    <source>
        <strain evidence="2 3">F0037</strain>
    </source>
</reference>
<dbReference type="AlphaFoldDB" id="L1NBG5"/>
<dbReference type="STRING" id="1127696.HMPREF9134_01357"/>
<feature type="region of interest" description="Disordered" evidence="1">
    <location>
        <begin position="384"/>
        <end position="404"/>
    </location>
</feature>
<sequence length="466" mass="51638">MEAFLHYVWLRRLYSELIPTGRLAGAKIEVIDPGELNRNAGPDFFLSKVKINGLLWVGSVEIHHASSEWFMHHHDEDPAYHSVILHVVELDNREVSLPSGEGMPTCLLMVPDALRPEATNLVSSSNKLPCAGGGKGGENPPLSGVETEVKDVWLRCLLHARLREKTRAFQDLLLRASGNWNQAFYTLLLRYFGFGLNAEVMERLAFALPYATLMKHRDHPDQVEALLLGQAGLLSVLPSGDYTEHLVEEYTFLRHKYSLSPLPEGTFQRARTRPANLPERRLVQLATLLSASDFLPDRFLHLTTPEEAYALLQHPLSEAWAAWDKGQGGCLSRKACDLLLINVLVPYRLAYCLRYGALHSFAPSVKSLPSASSSSLSAVTRFSSSSQEGAPHPDLAGSPSHEDPTDTYPELMLLQGISAEDNRIVRLFADAGLRVKTAAESQALLHLHSFYCTKGLCSVCPFSHLG</sequence>
<dbReference type="EMBL" id="AMEQ01000037">
    <property type="protein sequence ID" value="EKY00620.1"/>
    <property type="molecule type" value="Genomic_DNA"/>
</dbReference>